<dbReference type="PANTHER" id="PTHR15665:SF1">
    <property type="entry name" value="PROTEIN ASTEROID HOMOLOG 1"/>
    <property type="match status" value="1"/>
</dbReference>
<dbReference type="Gene3D" id="3.40.50.1010">
    <property type="entry name" value="5'-nuclease"/>
    <property type="match status" value="1"/>
</dbReference>
<dbReference type="Pfam" id="PF00752">
    <property type="entry name" value="XPG_N"/>
    <property type="match status" value="1"/>
</dbReference>
<dbReference type="SMART" id="SM00485">
    <property type="entry name" value="XPGN"/>
    <property type="match status" value="1"/>
</dbReference>
<dbReference type="PANTHER" id="PTHR15665">
    <property type="entry name" value="ASTEROID PROTEIN"/>
    <property type="match status" value="1"/>
</dbReference>
<organism evidence="4 5">
    <name type="scientific">Fasciolopsis buskii</name>
    <dbReference type="NCBI Taxonomy" id="27845"/>
    <lineage>
        <taxon>Eukaryota</taxon>
        <taxon>Metazoa</taxon>
        <taxon>Spiralia</taxon>
        <taxon>Lophotrochozoa</taxon>
        <taxon>Platyhelminthes</taxon>
        <taxon>Trematoda</taxon>
        <taxon>Digenea</taxon>
        <taxon>Plagiorchiida</taxon>
        <taxon>Echinostomata</taxon>
        <taxon>Echinostomatoidea</taxon>
        <taxon>Fasciolidae</taxon>
        <taxon>Fasciolopsis</taxon>
    </lineage>
</organism>
<gene>
    <name evidence="4" type="ORF">FBUS_06704</name>
</gene>
<feature type="compositionally biased region" description="Basic residues" evidence="2">
    <location>
        <begin position="780"/>
        <end position="790"/>
    </location>
</feature>
<dbReference type="EMBL" id="LUCM01003831">
    <property type="protein sequence ID" value="KAA0195250.1"/>
    <property type="molecule type" value="Genomic_DNA"/>
</dbReference>
<evidence type="ECO:0000313" key="4">
    <source>
        <dbReference type="EMBL" id="KAA0195250.1"/>
    </source>
</evidence>
<feature type="region of interest" description="Disordered" evidence="2">
    <location>
        <begin position="774"/>
        <end position="807"/>
    </location>
</feature>
<dbReference type="OrthoDB" id="10254073at2759"/>
<proteinExistence type="inferred from homology"/>
<dbReference type="GO" id="GO:0004518">
    <property type="term" value="F:nuclease activity"/>
    <property type="evidence" value="ECO:0007669"/>
    <property type="project" value="InterPro"/>
</dbReference>
<evidence type="ECO:0000256" key="1">
    <source>
        <dbReference type="ARBA" id="ARBA00007398"/>
    </source>
</evidence>
<dbReference type="Proteomes" id="UP000728185">
    <property type="component" value="Unassembled WGS sequence"/>
</dbReference>
<sequence length="836" mass="94179">MGVKGLTSYVTHDAANFTQFHLHNTWVVIDAMNFIHFIYIDSGLSTQFNGEYVDLQLAIIKVLRVFRQCRIRPVFIFDGCHVPAKLSTQLKRARDRLQTARSLVQLASFQTDAEHPSFRVPILPQLAPLVLAQTLSSLRYPFVVSDYESDEDAVGLAMHLHCPVISNDSDFYITIPAHMPDTCLLPLRTLSWTPKLYLSSCPKCASPSMPTARKCYYVYAQRFILNGPAFGQLPPIQRPLFATLIGNDYVSPHQFASFLPCADGLKKTLSGSATKTMRVNHRRRLYRAIINWLSGFNDDLHKPMQHLMHRIPTAQRREAWRQLNQSLSSYRISVNCVQNSLLPFLNLDLANPTAVSVNDMIHNTPLDFVSLGRSFSSAGENSECEQVNFECETHELNQLESECISLDSIASPQSNKSIMHSWPHSLLCRFRQYKILPIYLDALYSDGAVFNCSVEAVHECSSIYACTDSIRPMLYGLLLGCGNQRERFVTPKTDDAGSLRMIETCDDCPRIVTEYVRKGAFQMRSQGISVKAIHSNSVATPVDNGVKFLQRAFSKKFNPNQSHVGWLHALALVSCVWLGHMAHSSSETDPSRCPYLMAFVSLSIVQLLSGLKASHSINHDVDYLKREKRRLLTLVRCFHSLDAPEKYQHAPLNIYTVHVFGQFQAIFATLYSLGSTLDGLCGGQTSENCFPLSDVCTLFPSGRLYHALVGYLKRSSSELRGLIVRQEVLPRLVASHERVTLEDAIHSLDTFLSLTQLFLGSFIAINEVVDERHGSSRPLSSHKHTARKFVRSTDPQSKTKKRKKKRTIKHVPTPGLSLKELDAEINRIMLENDLTD</sequence>
<feature type="compositionally biased region" description="Basic residues" evidence="2">
    <location>
        <begin position="798"/>
        <end position="807"/>
    </location>
</feature>
<keyword evidence="5" id="KW-1185">Reference proteome</keyword>
<dbReference type="AlphaFoldDB" id="A0A8E0RVW6"/>
<name>A0A8E0RVW6_9TREM</name>
<dbReference type="InterPro" id="IPR006085">
    <property type="entry name" value="XPG_DNA_repair_N"/>
</dbReference>
<reference evidence="4" key="1">
    <citation type="submission" date="2019-05" db="EMBL/GenBank/DDBJ databases">
        <title>Annotation for the trematode Fasciolopsis buski.</title>
        <authorList>
            <person name="Choi Y.-J."/>
        </authorList>
    </citation>
    <scope>NUCLEOTIDE SEQUENCE</scope>
    <source>
        <strain evidence="4">HT</strain>
        <tissue evidence="4">Whole worm</tissue>
    </source>
</reference>
<comment type="caution">
    <text evidence="4">The sequence shown here is derived from an EMBL/GenBank/DDBJ whole genome shotgun (WGS) entry which is preliminary data.</text>
</comment>
<evidence type="ECO:0000256" key="2">
    <source>
        <dbReference type="SAM" id="MobiDB-lite"/>
    </source>
</evidence>
<dbReference type="SUPFAM" id="SSF88723">
    <property type="entry name" value="PIN domain-like"/>
    <property type="match status" value="1"/>
</dbReference>
<evidence type="ECO:0000313" key="5">
    <source>
        <dbReference type="Proteomes" id="UP000728185"/>
    </source>
</evidence>
<accession>A0A8E0RVW6</accession>
<comment type="similarity">
    <text evidence="1">Belongs to the asteroid family.</text>
</comment>
<dbReference type="InterPro" id="IPR029060">
    <property type="entry name" value="PIN-like_dom_sf"/>
</dbReference>
<evidence type="ECO:0000259" key="3">
    <source>
        <dbReference type="SMART" id="SM00485"/>
    </source>
</evidence>
<feature type="domain" description="XPG N-terminal" evidence="3">
    <location>
        <begin position="1"/>
        <end position="99"/>
    </location>
</feature>
<protein>
    <recommendedName>
        <fullName evidence="3">XPG N-terminal domain-containing protein</fullName>
    </recommendedName>
</protein>
<dbReference type="InterPro" id="IPR026832">
    <property type="entry name" value="Asteroid"/>
</dbReference>